<evidence type="ECO:0000313" key="2">
    <source>
        <dbReference type="EMBL" id="KAF9451849.1"/>
    </source>
</evidence>
<proteinExistence type="predicted"/>
<dbReference type="AlphaFoldDB" id="A0A9P5XJ32"/>
<gene>
    <name evidence="2" type="ORF">P691DRAFT_806511</name>
</gene>
<name>A0A9P5XJ32_9AGAR</name>
<accession>A0A9P5XJ32</accession>
<evidence type="ECO:0000313" key="3">
    <source>
        <dbReference type="Proteomes" id="UP000807342"/>
    </source>
</evidence>
<protein>
    <submittedName>
        <fullName evidence="2">Uncharacterized protein</fullName>
    </submittedName>
</protein>
<sequence>MRPPSIPFIITVGSCPTIPDTWPISDLDPSINSHSFHSSQYMAPPNNSNSPGTPQSIDPSELHPRTCSVMCACAYVYPNCSGHFIAIDVNRGVRALPAPLPPHI</sequence>
<feature type="region of interest" description="Disordered" evidence="1">
    <location>
        <begin position="35"/>
        <end position="60"/>
    </location>
</feature>
<keyword evidence="3" id="KW-1185">Reference proteome</keyword>
<reference evidence="2" key="1">
    <citation type="submission" date="2020-11" db="EMBL/GenBank/DDBJ databases">
        <authorList>
            <consortium name="DOE Joint Genome Institute"/>
            <person name="Ahrendt S."/>
            <person name="Riley R."/>
            <person name="Andreopoulos W."/>
            <person name="Labutti K."/>
            <person name="Pangilinan J."/>
            <person name="Ruiz-Duenas F.J."/>
            <person name="Barrasa J.M."/>
            <person name="Sanchez-Garcia M."/>
            <person name="Camarero S."/>
            <person name="Miyauchi S."/>
            <person name="Serrano A."/>
            <person name="Linde D."/>
            <person name="Babiker R."/>
            <person name="Drula E."/>
            <person name="Ayuso-Fernandez I."/>
            <person name="Pacheco R."/>
            <person name="Padilla G."/>
            <person name="Ferreira P."/>
            <person name="Barriuso J."/>
            <person name="Kellner H."/>
            <person name="Castanera R."/>
            <person name="Alfaro M."/>
            <person name="Ramirez L."/>
            <person name="Pisabarro A.G."/>
            <person name="Kuo A."/>
            <person name="Tritt A."/>
            <person name="Lipzen A."/>
            <person name="He G."/>
            <person name="Yan M."/>
            <person name="Ng V."/>
            <person name="Cullen D."/>
            <person name="Martin F."/>
            <person name="Rosso M.-N."/>
            <person name="Henrissat B."/>
            <person name="Hibbett D."/>
            <person name="Martinez A.T."/>
            <person name="Grigoriev I.V."/>
        </authorList>
    </citation>
    <scope>NUCLEOTIDE SEQUENCE</scope>
    <source>
        <strain evidence="2">MF-IS2</strain>
    </source>
</reference>
<dbReference type="EMBL" id="MU151079">
    <property type="protein sequence ID" value="KAF9451849.1"/>
    <property type="molecule type" value="Genomic_DNA"/>
</dbReference>
<evidence type="ECO:0000256" key="1">
    <source>
        <dbReference type="SAM" id="MobiDB-lite"/>
    </source>
</evidence>
<feature type="compositionally biased region" description="Polar residues" evidence="1">
    <location>
        <begin position="35"/>
        <end position="58"/>
    </location>
</feature>
<organism evidence="2 3">
    <name type="scientific">Macrolepiota fuliginosa MF-IS2</name>
    <dbReference type="NCBI Taxonomy" id="1400762"/>
    <lineage>
        <taxon>Eukaryota</taxon>
        <taxon>Fungi</taxon>
        <taxon>Dikarya</taxon>
        <taxon>Basidiomycota</taxon>
        <taxon>Agaricomycotina</taxon>
        <taxon>Agaricomycetes</taxon>
        <taxon>Agaricomycetidae</taxon>
        <taxon>Agaricales</taxon>
        <taxon>Agaricineae</taxon>
        <taxon>Agaricaceae</taxon>
        <taxon>Macrolepiota</taxon>
    </lineage>
</organism>
<comment type="caution">
    <text evidence="2">The sequence shown here is derived from an EMBL/GenBank/DDBJ whole genome shotgun (WGS) entry which is preliminary data.</text>
</comment>
<dbReference type="Proteomes" id="UP000807342">
    <property type="component" value="Unassembled WGS sequence"/>
</dbReference>
<dbReference type="PROSITE" id="PS51257">
    <property type="entry name" value="PROKAR_LIPOPROTEIN"/>
    <property type="match status" value="1"/>
</dbReference>